<feature type="compositionally biased region" description="Basic and acidic residues" evidence="2">
    <location>
        <begin position="143"/>
        <end position="159"/>
    </location>
</feature>
<name>M5GAR2_DACPD</name>
<feature type="coiled-coil region" evidence="1">
    <location>
        <begin position="13"/>
        <end position="68"/>
    </location>
</feature>
<evidence type="ECO:0000313" key="3">
    <source>
        <dbReference type="EMBL" id="EJU03057.1"/>
    </source>
</evidence>
<evidence type="ECO:0000256" key="1">
    <source>
        <dbReference type="SAM" id="Coils"/>
    </source>
</evidence>
<dbReference type="RefSeq" id="XP_040629951.1">
    <property type="nucleotide sequence ID" value="XM_040771064.1"/>
</dbReference>
<feature type="compositionally biased region" description="Low complexity" evidence="2">
    <location>
        <begin position="93"/>
        <end position="110"/>
    </location>
</feature>
<evidence type="ECO:0000313" key="4">
    <source>
        <dbReference type="Proteomes" id="UP000030653"/>
    </source>
</evidence>
<sequence>MSSGTPFNPTSNVRQVNLALAKMKQQRKALSARLEASKANVLEYRQELKELDSRMSKMKITLNAARKVDEALENVDDELLAELLKSFCDEKASTATPTLTPTPSPIASASKLKRPADDSDGEVIDTGIKKNTDSHTLSLYTGEGHRTKVENDTKPDREPSPPSKRPRLNYIYLGPARSSDAA</sequence>
<evidence type="ECO:0000256" key="2">
    <source>
        <dbReference type="SAM" id="MobiDB-lite"/>
    </source>
</evidence>
<organism evidence="3 4">
    <name type="scientific">Dacryopinax primogenitus (strain DJM 731)</name>
    <name type="common">Brown rot fungus</name>
    <dbReference type="NCBI Taxonomy" id="1858805"/>
    <lineage>
        <taxon>Eukaryota</taxon>
        <taxon>Fungi</taxon>
        <taxon>Dikarya</taxon>
        <taxon>Basidiomycota</taxon>
        <taxon>Agaricomycotina</taxon>
        <taxon>Dacrymycetes</taxon>
        <taxon>Dacrymycetales</taxon>
        <taxon>Dacrymycetaceae</taxon>
        <taxon>Dacryopinax</taxon>
    </lineage>
</organism>
<dbReference type="GeneID" id="63686126"/>
<dbReference type="Proteomes" id="UP000030653">
    <property type="component" value="Unassembled WGS sequence"/>
</dbReference>
<feature type="region of interest" description="Disordered" evidence="2">
    <location>
        <begin position="93"/>
        <end position="182"/>
    </location>
</feature>
<dbReference type="AlphaFoldDB" id="M5GAR2"/>
<proteinExistence type="predicted"/>
<keyword evidence="1" id="KW-0175">Coiled coil</keyword>
<accession>M5GAR2</accession>
<gene>
    <name evidence="3" type="ORF">DACRYDRAFT_14992</name>
</gene>
<dbReference type="HOGENOM" id="CLU_1481947_0_0_1"/>
<keyword evidence="4" id="KW-1185">Reference proteome</keyword>
<dbReference type="EMBL" id="JH795860">
    <property type="protein sequence ID" value="EJU03057.1"/>
    <property type="molecule type" value="Genomic_DNA"/>
</dbReference>
<reference evidence="3 4" key="1">
    <citation type="journal article" date="2012" name="Science">
        <title>The Paleozoic origin of enzymatic lignin decomposition reconstructed from 31 fungal genomes.</title>
        <authorList>
            <person name="Floudas D."/>
            <person name="Binder M."/>
            <person name="Riley R."/>
            <person name="Barry K."/>
            <person name="Blanchette R.A."/>
            <person name="Henrissat B."/>
            <person name="Martinez A.T."/>
            <person name="Otillar R."/>
            <person name="Spatafora J.W."/>
            <person name="Yadav J.S."/>
            <person name="Aerts A."/>
            <person name="Benoit I."/>
            <person name="Boyd A."/>
            <person name="Carlson A."/>
            <person name="Copeland A."/>
            <person name="Coutinho P.M."/>
            <person name="de Vries R.P."/>
            <person name="Ferreira P."/>
            <person name="Findley K."/>
            <person name="Foster B."/>
            <person name="Gaskell J."/>
            <person name="Glotzer D."/>
            <person name="Gorecki P."/>
            <person name="Heitman J."/>
            <person name="Hesse C."/>
            <person name="Hori C."/>
            <person name="Igarashi K."/>
            <person name="Jurgens J.A."/>
            <person name="Kallen N."/>
            <person name="Kersten P."/>
            <person name="Kohler A."/>
            <person name="Kuees U."/>
            <person name="Kumar T.K.A."/>
            <person name="Kuo A."/>
            <person name="LaButti K."/>
            <person name="Larrondo L.F."/>
            <person name="Lindquist E."/>
            <person name="Ling A."/>
            <person name="Lombard V."/>
            <person name="Lucas S."/>
            <person name="Lundell T."/>
            <person name="Martin R."/>
            <person name="McLaughlin D.J."/>
            <person name="Morgenstern I."/>
            <person name="Morin E."/>
            <person name="Murat C."/>
            <person name="Nagy L.G."/>
            <person name="Nolan M."/>
            <person name="Ohm R.A."/>
            <person name="Patyshakuliyeva A."/>
            <person name="Rokas A."/>
            <person name="Ruiz-Duenas F.J."/>
            <person name="Sabat G."/>
            <person name="Salamov A."/>
            <person name="Samejima M."/>
            <person name="Schmutz J."/>
            <person name="Slot J.C."/>
            <person name="St John F."/>
            <person name="Stenlid J."/>
            <person name="Sun H."/>
            <person name="Sun S."/>
            <person name="Syed K."/>
            <person name="Tsang A."/>
            <person name="Wiebenga A."/>
            <person name="Young D."/>
            <person name="Pisabarro A."/>
            <person name="Eastwood D.C."/>
            <person name="Martin F."/>
            <person name="Cullen D."/>
            <person name="Grigoriev I.V."/>
            <person name="Hibbett D.S."/>
        </authorList>
    </citation>
    <scope>NUCLEOTIDE SEQUENCE [LARGE SCALE GENOMIC DNA]</scope>
    <source>
        <strain evidence="3 4">DJM-731 SS1</strain>
    </source>
</reference>
<protein>
    <submittedName>
        <fullName evidence="3">Uncharacterized protein</fullName>
    </submittedName>
</protein>